<feature type="transmembrane region" description="Helical" evidence="1">
    <location>
        <begin position="35"/>
        <end position="59"/>
    </location>
</feature>
<dbReference type="RefSeq" id="WP_248861892.1">
    <property type="nucleotide sequence ID" value="NZ_CP086322.1"/>
</dbReference>
<evidence type="ECO:0000256" key="1">
    <source>
        <dbReference type="SAM" id="Phobius"/>
    </source>
</evidence>
<feature type="transmembrane region" description="Helical" evidence="1">
    <location>
        <begin position="89"/>
        <end position="111"/>
    </location>
</feature>
<dbReference type="EMBL" id="CP086322">
    <property type="protein sequence ID" value="UQA91100.1"/>
    <property type="molecule type" value="Genomic_DNA"/>
</dbReference>
<sequence>MTLQPQRLRKTGLGMPRMLDVISTGALRPLDLGGLLTRGVAAGLVAGLAFLLAHMWFAVSRGMPALSPLHIMATVFHASSAPVPTAAEAVLGLTTHITLSLGFGMGFALLLVPWLRTVPALVGAALGYGLALWVFNLHVLGKTLFPAFDGSHVAFQIFGGLAHPLIFGLLMIPFFLARPAPEMPPEPGPVPEPR</sequence>
<dbReference type="Proteomes" id="UP000830115">
    <property type="component" value="Chromosome"/>
</dbReference>
<proteinExistence type="predicted"/>
<protein>
    <recommendedName>
        <fullName evidence="4">DUF1440 domain-containing protein</fullName>
    </recommendedName>
</protein>
<reference evidence="2" key="1">
    <citation type="submission" date="2021-10" db="EMBL/GenBank/DDBJ databases">
        <title>Streptomyces nigrumlapis sp.nov.,an antimicrobial producing actinobacterium isolated from Black Gobi rocks.</title>
        <authorList>
            <person name="Wen Y."/>
            <person name="Zhang W."/>
            <person name="Liu X.G."/>
        </authorList>
    </citation>
    <scope>NUCLEOTIDE SEQUENCE</scope>
    <source>
        <strain evidence="2">ST13-2-2</strain>
    </source>
</reference>
<keyword evidence="1" id="KW-0812">Transmembrane</keyword>
<feature type="transmembrane region" description="Helical" evidence="1">
    <location>
        <begin position="153"/>
        <end position="176"/>
    </location>
</feature>
<keyword evidence="1" id="KW-0472">Membrane</keyword>
<name>A0ABY4M020_9ACTN</name>
<accession>A0ABY4M020</accession>
<evidence type="ECO:0000313" key="2">
    <source>
        <dbReference type="EMBL" id="UQA91100.1"/>
    </source>
</evidence>
<feature type="transmembrane region" description="Helical" evidence="1">
    <location>
        <begin position="118"/>
        <end position="141"/>
    </location>
</feature>
<gene>
    <name evidence="2" type="ORF">K9S39_03665</name>
</gene>
<evidence type="ECO:0000313" key="3">
    <source>
        <dbReference type="Proteomes" id="UP000830115"/>
    </source>
</evidence>
<keyword evidence="3" id="KW-1185">Reference proteome</keyword>
<keyword evidence="1" id="KW-1133">Transmembrane helix</keyword>
<organism evidence="2 3">
    <name type="scientific">Streptomyces halobius</name>
    <dbReference type="NCBI Taxonomy" id="2879846"/>
    <lineage>
        <taxon>Bacteria</taxon>
        <taxon>Bacillati</taxon>
        <taxon>Actinomycetota</taxon>
        <taxon>Actinomycetes</taxon>
        <taxon>Kitasatosporales</taxon>
        <taxon>Streptomycetaceae</taxon>
        <taxon>Streptomyces</taxon>
    </lineage>
</organism>
<evidence type="ECO:0008006" key="4">
    <source>
        <dbReference type="Google" id="ProtNLM"/>
    </source>
</evidence>